<dbReference type="InterPro" id="IPR020806">
    <property type="entry name" value="PKS_PP-bd"/>
</dbReference>
<dbReference type="InterPro" id="IPR036736">
    <property type="entry name" value="ACP-like_sf"/>
</dbReference>
<dbReference type="FunFam" id="3.30.559.10:FF:000012">
    <property type="entry name" value="Non-ribosomal peptide synthetase"/>
    <property type="match status" value="1"/>
</dbReference>
<dbReference type="NCBIfam" id="TIGR01733">
    <property type="entry name" value="AA-adenyl-dom"/>
    <property type="match status" value="2"/>
</dbReference>
<dbReference type="InterPro" id="IPR020845">
    <property type="entry name" value="AMP-binding_CS"/>
</dbReference>
<dbReference type="InterPro" id="IPR045851">
    <property type="entry name" value="AMP-bd_C_sf"/>
</dbReference>
<dbReference type="PROSITE" id="PS50075">
    <property type="entry name" value="CARRIER"/>
    <property type="match status" value="2"/>
</dbReference>
<dbReference type="CDD" id="cd19540">
    <property type="entry name" value="LCL_NRPS-like"/>
    <property type="match status" value="2"/>
</dbReference>
<dbReference type="PANTHER" id="PTHR45527:SF1">
    <property type="entry name" value="FATTY ACID SYNTHASE"/>
    <property type="match status" value="1"/>
</dbReference>
<proteinExistence type="predicted"/>
<dbReference type="GO" id="GO:0005829">
    <property type="term" value="C:cytosol"/>
    <property type="evidence" value="ECO:0007669"/>
    <property type="project" value="TreeGrafter"/>
</dbReference>
<dbReference type="CDD" id="cd05930">
    <property type="entry name" value="A_NRPS"/>
    <property type="match status" value="2"/>
</dbReference>
<dbReference type="SUPFAM" id="SSF52777">
    <property type="entry name" value="CoA-dependent acyltransferases"/>
    <property type="match status" value="4"/>
</dbReference>
<dbReference type="PROSITE" id="PS00455">
    <property type="entry name" value="AMP_BINDING"/>
    <property type="match status" value="2"/>
</dbReference>
<dbReference type="InterPro" id="IPR000873">
    <property type="entry name" value="AMP-dep_synth/lig_dom"/>
</dbReference>
<feature type="non-terminal residue" evidence="6">
    <location>
        <position position="1"/>
    </location>
</feature>
<dbReference type="GO" id="GO:0031177">
    <property type="term" value="F:phosphopantetheine binding"/>
    <property type="evidence" value="ECO:0007669"/>
    <property type="project" value="InterPro"/>
</dbReference>
<dbReference type="SUPFAM" id="SSF47336">
    <property type="entry name" value="ACP-like"/>
    <property type="match status" value="2"/>
</dbReference>
<dbReference type="InterPro" id="IPR006162">
    <property type="entry name" value="Ppantetheine_attach_site"/>
</dbReference>
<feature type="compositionally biased region" description="Acidic residues" evidence="4">
    <location>
        <begin position="1141"/>
        <end position="1168"/>
    </location>
</feature>
<evidence type="ECO:0000313" key="6">
    <source>
        <dbReference type="EMBL" id="TMQ89812.1"/>
    </source>
</evidence>
<accession>A0A5C4J051</accession>
<dbReference type="PROSITE" id="PS00012">
    <property type="entry name" value="PHOSPHOPANTETHEINE"/>
    <property type="match status" value="1"/>
</dbReference>
<dbReference type="SMART" id="SM00823">
    <property type="entry name" value="PKS_PP"/>
    <property type="match status" value="2"/>
</dbReference>
<dbReference type="Pfam" id="PF13193">
    <property type="entry name" value="AMP-binding_C"/>
    <property type="match status" value="2"/>
</dbReference>
<feature type="domain" description="Carrier" evidence="5">
    <location>
        <begin position="456"/>
        <end position="531"/>
    </location>
</feature>
<dbReference type="GO" id="GO:0003824">
    <property type="term" value="F:catalytic activity"/>
    <property type="evidence" value="ECO:0007669"/>
    <property type="project" value="InterPro"/>
</dbReference>
<comment type="caution">
    <text evidence="6">The sequence shown here is derived from an EMBL/GenBank/DDBJ whole genome shotgun (WGS) entry which is preliminary data.</text>
</comment>
<evidence type="ECO:0000256" key="1">
    <source>
        <dbReference type="ARBA" id="ARBA00001957"/>
    </source>
</evidence>
<evidence type="ECO:0000259" key="5">
    <source>
        <dbReference type="PROSITE" id="PS50075"/>
    </source>
</evidence>
<dbReference type="Gene3D" id="3.30.300.30">
    <property type="match status" value="2"/>
</dbReference>
<dbReference type="InterPro" id="IPR009081">
    <property type="entry name" value="PP-bd_ACP"/>
</dbReference>
<sequence length="2102" mass="222679">WLPRGVDVVAAVLAVWRVGAAYVPVDPAVPAERIAFMLADSGAVAVLSTRGLLEGLPVEGLLTIAVDDPDLTSVDAVPPAVGVDPAELAYVMYTSGSTGRPKGVAVTHGGLANYLQWAADAYEVGRGGAVLYSSLAFDLTVTSLLVPLVSGAAVRVSVEGGVDGLAAVLESGGGFDVVKVVPAHLPMLAGVLSSGQVAGGARRWVVGGEALSGVDVESWLGLAPGAVVVNEYGPTETVVGCSVHEVRAGDLTSELSGGVVPIGRPIANTRLFVLDDRLSPVPVGVTGELYVAGAGVARGYVGRPGLTADRFVGCPFGAGERMYRTGDLARWTPDGQLVFAGRVDDQVKIRGYRVEPDEIAAALRVHPDVAQATVIVREDAPGDQRLVAYVVPEDADRDDLADGGALREFAARRLPDYMVPATVVALPELPLTANGKLDRRALPAPDYAAAAGTSRPPATVEEEILCGAFAHVLGIDAVGVDDAFFDLGGHSLLGTRLMSRIRAVLGVELPLSVLFEKPTVAGLAAHIAEAGGGRVRRAITADPDARPERPPLSFAQRRLWFVAQLEGPSPTYNTPAVVRLSGELDVPALAAALRDVIDRHEPLRTVFPTADGEPYQRILDVQDVNWDLEVRQADPDGLAEAVTRATRHAFDLAEEPPMRAWLFRVADDDHVLVLVLHHIASDGWSMTPLGRDVSVAYAARVRGEAPVWEPLPVQYADYALWQRELLGEESDPESLLAVQVDYWRRTLAGMPDELALPTDRPRPASPGRHGHRVPFQVPAEVHRQMVDVARTEGVTPAMLLQAALAVLLSRLGAGEDVPVGIPVAGRADEALEDLVGSFVNTLVVRTDLAGNPEFREVLARVREAGLGALAHQDVPFERLVEELAVPRTLGRHPLFQVMLTMQNVEPAELDLPGVRVETGASAVDAAPPARYDLHLTVGETVDEEGRPAGLRAFVTVAEDLFDASTASRIAAWFVRVLHVVTENAGVRLNAVDVLDADERARVLDRWNDTTVPDARPVVPVLFQERAAATPDAVAVVAGAAEVTYGELAGAADRLARRLRALGVGAESVVGLCLPHGVQTITAILGVWRAGAAYLPIDPRSPADRVAFMLADSGARVVLADRDTGVESVDVPIVQLDAPEATADDPEATADDPEATADDPEATADDPEATADGRQATADGPEGEDATALPPVDPRGLAYVIYTSGSTGTPKGVAVTHGSLANYVASASDRLGWGGAGARYALLQPQVTDLGNTAVFISLTTGGQLHVLDQAAVVDPAAVTDYLRSQRIDFVKAVPSHLAALSDAAGVDQVIPARSVVLGGEAAPAAWVGDLVRAAGDRRVFNHYGPTETTIGVAIAELSAPATAGEPVPIGTPVANTRLFVLDEGLGPVPVGVRGELYVAGDSVARGYVGRRGLTGERFVACPFGAGERMYRTGDLVKWTADGRLVFVGRADEQVKIRGFRVEPGEVETVLLAHPAVARAAVVARDDGPDGRRLVAYVVLAGGGPANGELAELHDFAARRLPEHMVPAAMVTLAELPLTSNGKLDRKALPAPEETAAADPGREPAGETETALCEVFAEVLGLDAVGVDDGFFDLGGHSLLAIRLLSRIRARLGAEVKIRTLFEAPSPAALAARLAGTGTGTGTEVDRARAALRAGARPERLPLSFAQRRLWFLGRLEGPSPTYNIPLALRLVGKVDATALGAALRDVIARHEPLRTVFPSADGEPYQRILDPRDLDWHLRVSQVEPDDLAEAVAEASRYAFDLSTEVPIRASLLELDANERVLVVVVHHIASDGSSHVPLGRDVSLAYAARARGEAPVWEPLPVQYADYALWQRELLGEESDPESLLSSQVGYWREALAGAPEELVLPTDRPRPATAGHRGYRVPMRVPAEVHERLVGLARGEGVTAFMVVQSALAVLLSRLGAGTDIPIGSAVAGRTDEVLDDLVGFFVNTLVVRTDLSDDPEFRQVLGRVREASVGALAHQDVPFERLVEELAPSRSLSRHPLFQVMLTLQNMERAVLDLPDVHTELLEGTGDAARFDLELHLRETFDEDGRPAGLSGSLAASADLFDVASVEVLVERWVRVLGSVVTAPDARLREVDVLD</sequence>
<dbReference type="InterPro" id="IPR010071">
    <property type="entry name" value="AA_adenyl_dom"/>
</dbReference>
<dbReference type="Pfam" id="PF00550">
    <property type="entry name" value="PP-binding"/>
    <property type="match status" value="2"/>
</dbReference>
<organism evidence="6 7">
    <name type="scientific">Actinomadura soli</name>
    <dbReference type="NCBI Taxonomy" id="2508997"/>
    <lineage>
        <taxon>Bacteria</taxon>
        <taxon>Bacillati</taxon>
        <taxon>Actinomycetota</taxon>
        <taxon>Actinomycetes</taxon>
        <taxon>Streptosporangiales</taxon>
        <taxon>Thermomonosporaceae</taxon>
        <taxon>Actinomadura</taxon>
    </lineage>
</organism>
<dbReference type="FunFam" id="1.10.1200.10:FF:000016">
    <property type="entry name" value="Non-ribosomal peptide synthase"/>
    <property type="match status" value="2"/>
</dbReference>
<keyword evidence="7" id="KW-1185">Reference proteome</keyword>
<dbReference type="InterPro" id="IPR001242">
    <property type="entry name" value="Condensation_dom"/>
</dbReference>
<name>A0A5C4J051_9ACTN</name>
<dbReference type="GO" id="GO:0008610">
    <property type="term" value="P:lipid biosynthetic process"/>
    <property type="evidence" value="ECO:0007669"/>
    <property type="project" value="UniProtKB-ARBA"/>
</dbReference>
<dbReference type="Gene3D" id="3.30.559.30">
    <property type="entry name" value="Nonribosomal peptide synthetase, condensation domain"/>
    <property type="match status" value="2"/>
</dbReference>
<evidence type="ECO:0000256" key="3">
    <source>
        <dbReference type="ARBA" id="ARBA00022553"/>
    </source>
</evidence>
<dbReference type="GO" id="GO:0043041">
    <property type="term" value="P:amino acid activation for nonribosomal peptide biosynthetic process"/>
    <property type="evidence" value="ECO:0007669"/>
    <property type="project" value="TreeGrafter"/>
</dbReference>
<keyword evidence="2" id="KW-0596">Phosphopantetheine</keyword>
<protein>
    <submittedName>
        <fullName evidence="6">Amino acid adenylation domain-containing protein</fullName>
    </submittedName>
</protein>
<feature type="region of interest" description="Disordered" evidence="4">
    <location>
        <begin position="1543"/>
        <end position="1564"/>
    </location>
</feature>
<feature type="domain" description="Carrier" evidence="5">
    <location>
        <begin position="1562"/>
        <end position="1637"/>
    </location>
</feature>
<dbReference type="EMBL" id="VCKW01000366">
    <property type="protein sequence ID" value="TMQ89812.1"/>
    <property type="molecule type" value="Genomic_DNA"/>
</dbReference>
<feature type="region of interest" description="Disordered" evidence="4">
    <location>
        <begin position="753"/>
        <end position="772"/>
    </location>
</feature>
<dbReference type="SUPFAM" id="SSF56801">
    <property type="entry name" value="Acetyl-CoA synthetase-like"/>
    <property type="match status" value="2"/>
</dbReference>
<dbReference type="InterPro" id="IPR023213">
    <property type="entry name" value="CAT-like_dom_sf"/>
</dbReference>
<feature type="region of interest" description="Disordered" evidence="4">
    <location>
        <begin position="1129"/>
        <end position="1191"/>
    </location>
</feature>
<dbReference type="Proteomes" id="UP000309174">
    <property type="component" value="Unassembled WGS sequence"/>
</dbReference>
<dbReference type="InterPro" id="IPR025110">
    <property type="entry name" value="AMP-bd_C"/>
</dbReference>
<dbReference type="Gene3D" id="1.10.1200.10">
    <property type="entry name" value="ACP-like"/>
    <property type="match status" value="2"/>
</dbReference>
<dbReference type="GO" id="GO:0072330">
    <property type="term" value="P:monocarboxylic acid biosynthetic process"/>
    <property type="evidence" value="ECO:0007669"/>
    <property type="project" value="UniProtKB-ARBA"/>
</dbReference>
<gene>
    <name evidence="6" type="ORF">ETD83_38210</name>
</gene>
<dbReference type="FunFam" id="3.30.300.30:FF:000010">
    <property type="entry name" value="Enterobactin synthetase component F"/>
    <property type="match status" value="2"/>
</dbReference>
<comment type="cofactor">
    <cofactor evidence="1">
        <name>pantetheine 4'-phosphate</name>
        <dbReference type="ChEBI" id="CHEBI:47942"/>
    </cofactor>
</comment>
<feature type="non-terminal residue" evidence="6">
    <location>
        <position position="2102"/>
    </location>
</feature>
<keyword evidence="3" id="KW-0597">Phosphoprotein</keyword>
<evidence type="ECO:0000256" key="2">
    <source>
        <dbReference type="ARBA" id="ARBA00022450"/>
    </source>
</evidence>
<evidence type="ECO:0000313" key="7">
    <source>
        <dbReference type="Proteomes" id="UP000309174"/>
    </source>
</evidence>
<reference evidence="6 7" key="1">
    <citation type="submission" date="2019-05" db="EMBL/GenBank/DDBJ databases">
        <title>Draft genome sequence of Actinomadura sp. 14C53.</title>
        <authorList>
            <person name="Saricaoglu S."/>
            <person name="Isik K."/>
        </authorList>
    </citation>
    <scope>NUCLEOTIDE SEQUENCE [LARGE SCALE GENOMIC DNA]</scope>
    <source>
        <strain evidence="6 7">14C53</strain>
    </source>
</reference>
<dbReference type="OrthoDB" id="3671989at2"/>
<dbReference type="Gene3D" id="3.30.559.10">
    <property type="entry name" value="Chloramphenicol acetyltransferase-like domain"/>
    <property type="match status" value="2"/>
</dbReference>
<dbReference type="Gene3D" id="2.30.38.10">
    <property type="entry name" value="Luciferase, Domain 3"/>
    <property type="match status" value="2"/>
</dbReference>
<dbReference type="Pfam" id="PF00668">
    <property type="entry name" value="Condensation"/>
    <property type="match status" value="2"/>
</dbReference>
<evidence type="ECO:0000256" key="4">
    <source>
        <dbReference type="SAM" id="MobiDB-lite"/>
    </source>
</evidence>
<dbReference type="GO" id="GO:0044550">
    <property type="term" value="P:secondary metabolite biosynthetic process"/>
    <property type="evidence" value="ECO:0007669"/>
    <property type="project" value="TreeGrafter"/>
</dbReference>
<dbReference type="FunFam" id="2.30.38.10:FF:000001">
    <property type="entry name" value="Non-ribosomal peptide synthetase PvdI"/>
    <property type="match status" value="2"/>
</dbReference>
<dbReference type="PANTHER" id="PTHR45527">
    <property type="entry name" value="NONRIBOSOMAL PEPTIDE SYNTHETASE"/>
    <property type="match status" value="1"/>
</dbReference>
<dbReference type="Pfam" id="PF00501">
    <property type="entry name" value="AMP-binding"/>
    <property type="match status" value="2"/>
</dbReference>
<dbReference type="Gene3D" id="3.40.50.980">
    <property type="match status" value="4"/>
</dbReference>